<name>A0A1V4JJI0_PATFA</name>
<evidence type="ECO:0000313" key="2">
    <source>
        <dbReference type="Proteomes" id="UP000190648"/>
    </source>
</evidence>
<comment type="caution">
    <text evidence="1">The sequence shown here is derived from an EMBL/GenBank/DDBJ whole genome shotgun (WGS) entry which is preliminary data.</text>
</comment>
<proteinExistence type="predicted"/>
<dbReference type="EMBL" id="LSYS01007194">
    <property type="protein sequence ID" value="OPJ72353.1"/>
    <property type="molecule type" value="Genomic_DNA"/>
</dbReference>
<organism evidence="1 2">
    <name type="scientific">Patagioenas fasciata monilis</name>
    <dbReference type="NCBI Taxonomy" id="372326"/>
    <lineage>
        <taxon>Eukaryota</taxon>
        <taxon>Metazoa</taxon>
        <taxon>Chordata</taxon>
        <taxon>Craniata</taxon>
        <taxon>Vertebrata</taxon>
        <taxon>Euteleostomi</taxon>
        <taxon>Archelosauria</taxon>
        <taxon>Archosauria</taxon>
        <taxon>Dinosauria</taxon>
        <taxon>Saurischia</taxon>
        <taxon>Theropoda</taxon>
        <taxon>Coelurosauria</taxon>
        <taxon>Aves</taxon>
        <taxon>Neognathae</taxon>
        <taxon>Neoaves</taxon>
        <taxon>Columbimorphae</taxon>
        <taxon>Columbiformes</taxon>
        <taxon>Columbidae</taxon>
        <taxon>Patagioenas</taxon>
    </lineage>
</organism>
<sequence length="73" mass="8655">MLFVATANKMYTHGFLIKTMLACGRRRENTTPRPVQRGFRIYCLLFLLEKPEVWSDWLTLLSCSILEYAHQKF</sequence>
<reference evidence="1 2" key="1">
    <citation type="submission" date="2016-02" db="EMBL/GenBank/DDBJ databases">
        <title>Band-tailed pigeon sequencing and assembly.</title>
        <authorList>
            <person name="Soares A.E."/>
            <person name="Novak B.J."/>
            <person name="Rice E.S."/>
            <person name="O'Connell B."/>
            <person name="Chang D."/>
            <person name="Weber S."/>
            <person name="Shapiro B."/>
        </authorList>
    </citation>
    <scope>NUCLEOTIDE SEQUENCE [LARGE SCALE GENOMIC DNA]</scope>
    <source>
        <strain evidence="1">BTP2013</strain>
        <tissue evidence="1">Blood</tissue>
    </source>
</reference>
<dbReference type="AlphaFoldDB" id="A0A1V4JJI0"/>
<dbReference type="Proteomes" id="UP000190648">
    <property type="component" value="Unassembled WGS sequence"/>
</dbReference>
<keyword evidence="2" id="KW-1185">Reference proteome</keyword>
<gene>
    <name evidence="1" type="ORF">AV530_018793</name>
</gene>
<accession>A0A1V4JJI0</accession>
<evidence type="ECO:0000313" key="1">
    <source>
        <dbReference type="EMBL" id="OPJ72353.1"/>
    </source>
</evidence>
<protein>
    <submittedName>
        <fullName evidence="1">Uncharacterized protein</fullName>
    </submittedName>
</protein>